<comment type="caution">
    <text evidence="3">The sequence shown here is derived from an EMBL/GenBank/DDBJ whole genome shotgun (WGS) entry which is preliminary data.</text>
</comment>
<dbReference type="RefSeq" id="WP_242283851.1">
    <property type="nucleotide sequence ID" value="NZ_JAKKSL010000001.1"/>
</dbReference>
<keyword evidence="2" id="KW-0812">Transmembrane</keyword>
<feature type="region of interest" description="Disordered" evidence="1">
    <location>
        <begin position="113"/>
        <end position="137"/>
    </location>
</feature>
<accession>A0ABS9WY61</accession>
<evidence type="ECO:0000256" key="1">
    <source>
        <dbReference type="SAM" id="MobiDB-lite"/>
    </source>
</evidence>
<dbReference type="Gene3D" id="1.25.40.10">
    <property type="entry name" value="Tetratricopeptide repeat domain"/>
    <property type="match status" value="2"/>
</dbReference>
<dbReference type="SUPFAM" id="SSF48452">
    <property type="entry name" value="TPR-like"/>
    <property type="match status" value="1"/>
</dbReference>
<feature type="transmembrane region" description="Helical" evidence="2">
    <location>
        <begin position="36"/>
        <end position="55"/>
    </location>
</feature>
<protein>
    <submittedName>
        <fullName evidence="3">MSHA biogenesis protein MshN</fullName>
    </submittedName>
</protein>
<dbReference type="Pfam" id="PF14559">
    <property type="entry name" value="TPR_19"/>
    <property type="match status" value="1"/>
</dbReference>
<dbReference type="InterPro" id="IPR011990">
    <property type="entry name" value="TPR-like_helical_dom_sf"/>
</dbReference>
<evidence type="ECO:0000313" key="4">
    <source>
        <dbReference type="Proteomes" id="UP001139646"/>
    </source>
</evidence>
<feature type="compositionally biased region" description="Basic and acidic residues" evidence="1">
    <location>
        <begin position="113"/>
        <end position="125"/>
    </location>
</feature>
<evidence type="ECO:0000256" key="2">
    <source>
        <dbReference type="SAM" id="Phobius"/>
    </source>
</evidence>
<dbReference type="Proteomes" id="UP001139646">
    <property type="component" value="Unassembled WGS sequence"/>
</dbReference>
<name>A0ABS9WY61_9GAMM</name>
<organism evidence="3 4">
    <name type="scientific">Colwellia maritima</name>
    <dbReference type="NCBI Taxonomy" id="2912588"/>
    <lineage>
        <taxon>Bacteria</taxon>
        <taxon>Pseudomonadati</taxon>
        <taxon>Pseudomonadota</taxon>
        <taxon>Gammaproteobacteria</taxon>
        <taxon>Alteromonadales</taxon>
        <taxon>Colwelliaceae</taxon>
        <taxon>Colwellia</taxon>
    </lineage>
</organism>
<keyword evidence="4" id="KW-1185">Reference proteome</keyword>
<keyword evidence="2" id="KW-1133">Transmembrane helix</keyword>
<evidence type="ECO:0000313" key="3">
    <source>
        <dbReference type="EMBL" id="MCI2282834.1"/>
    </source>
</evidence>
<keyword evidence="2" id="KW-0472">Membrane</keyword>
<reference evidence="3" key="1">
    <citation type="submission" date="2022-01" db="EMBL/GenBank/DDBJ databases">
        <title>Colwellia maritima, isolated from seawater.</title>
        <authorList>
            <person name="Kristyanto S."/>
            <person name="Jung J."/>
            <person name="Jeon C.O."/>
        </authorList>
    </citation>
    <scope>NUCLEOTIDE SEQUENCE</scope>
    <source>
        <strain evidence="3">MSW7</strain>
    </source>
</reference>
<proteinExistence type="predicted"/>
<gene>
    <name evidence="3" type="ORF">L3081_04725</name>
</gene>
<dbReference type="EMBL" id="JAKKSL010000001">
    <property type="protein sequence ID" value="MCI2282834.1"/>
    <property type="molecule type" value="Genomic_DNA"/>
</dbReference>
<sequence length="405" mass="45154">MSVINQMLKDLEERAPEQGRVSSLSAVPKKTSTLKIVLLITAVLLSLNALGFYIWNLQESQSQSAPKKEKSASLTVIPVNEDQAQAVTPQAPPEVKNKAIVNLARQPKEQLRLEPESELEPESKHSALQIAQQSQGEIQTEITQEPMKDKAFISTPSVTDKLDKKDQIHQTQVAKLTQVTQPTNTEPTNIEVLPQTNTTAKVNSVRGQMSVSRRQLTSSELIAQKLARAEKSITNNNIVNAEQLFEEILIIDPRQKQARKKLAALWFGRQSYQQAVNLLSQGIAFDKLDSEMRLMKAQIQLKQGQQIAAYNTLKPLASLEQEEYQVMLANIAQQIEQYPSAIMAYQVLINMQPESGRWHLGLAIVYDKNSQFSLAVNAYALALTKADLSVSSVKFAKQRMQALGE</sequence>